<comment type="caution">
    <text evidence="8">The sequence shown here is derived from an EMBL/GenBank/DDBJ whole genome shotgun (WGS) entry which is preliminary data.</text>
</comment>
<evidence type="ECO:0000313" key="6">
    <source>
        <dbReference type="EMBL" id="KAG3222420.1"/>
    </source>
</evidence>
<name>A0A329RYA6_9STRA</name>
<feature type="region of interest" description="Disordered" evidence="1">
    <location>
        <begin position="1"/>
        <end position="22"/>
    </location>
</feature>
<dbReference type="Proteomes" id="UP000697107">
    <property type="component" value="Unassembled WGS sequence"/>
</dbReference>
<evidence type="ECO:0000313" key="2">
    <source>
        <dbReference type="EMBL" id="KAG2855919.1"/>
    </source>
</evidence>
<dbReference type="OrthoDB" id="10271606at2759"/>
<dbReference type="EMBL" id="RCMV01000181">
    <property type="protein sequence ID" value="KAG3222420.1"/>
    <property type="molecule type" value="Genomic_DNA"/>
</dbReference>
<accession>A0A329RYA6</accession>
<dbReference type="AlphaFoldDB" id="A0A329RYA6"/>
<dbReference type="Proteomes" id="UP000774804">
    <property type="component" value="Unassembled WGS sequence"/>
</dbReference>
<proteinExistence type="predicted"/>
<evidence type="ECO:0000313" key="4">
    <source>
        <dbReference type="EMBL" id="KAG2936480.1"/>
    </source>
</evidence>
<dbReference type="EMBL" id="RCMI01000405">
    <property type="protein sequence ID" value="KAG2912698.1"/>
    <property type="molecule type" value="Genomic_DNA"/>
</dbReference>
<dbReference type="Proteomes" id="UP000736787">
    <property type="component" value="Unassembled WGS sequence"/>
</dbReference>
<evidence type="ECO:0000313" key="8">
    <source>
        <dbReference type="EMBL" id="RAW28412.1"/>
    </source>
</evidence>
<keyword evidence="9" id="KW-1185">Reference proteome</keyword>
<dbReference type="EMBL" id="JAENGZ010001690">
    <property type="protein sequence ID" value="KAG6946714.1"/>
    <property type="molecule type" value="Genomic_DNA"/>
</dbReference>
<reference evidence="8 9" key="1">
    <citation type="submission" date="2018-01" db="EMBL/GenBank/DDBJ databases">
        <title>Draft genome of the strawberry crown rot pathogen Phytophthora cactorum.</title>
        <authorList>
            <person name="Armitage A.D."/>
            <person name="Lysoe E."/>
            <person name="Nellist C.F."/>
            <person name="Harrison R.J."/>
            <person name="Brurberg M.B."/>
        </authorList>
    </citation>
    <scope>NUCLEOTIDE SEQUENCE [LARGE SCALE GENOMIC DNA]</scope>
    <source>
        <strain evidence="8 9">10300</strain>
    </source>
</reference>
<reference evidence="7" key="3">
    <citation type="submission" date="2021-01" db="EMBL/GenBank/DDBJ databases">
        <title>Phytophthora aleatoria, a newly-described species from Pinus radiata is distinct from Phytophthora cactorum isolates based on comparative genomics.</title>
        <authorList>
            <person name="Mcdougal R."/>
            <person name="Panda P."/>
            <person name="Williams N."/>
            <person name="Studholme D.J."/>
        </authorList>
    </citation>
    <scope>NUCLEOTIDE SEQUENCE</scope>
    <source>
        <strain evidence="7">NZFS 3830</strain>
    </source>
</reference>
<feature type="region of interest" description="Disordered" evidence="1">
    <location>
        <begin position="120"/>
        <end position="150"/>
    </location>
</feature>
<dbReference type="EMBL" id="RCMK01000326">
    <property type="protein sequence ID" value="KAG2936480.1"/>
    <property type="molecule type" value="Genomic_DNA"/>
</dbReference>
<dbReference type="EMBL" id="RCML01000169">
    <property type="protein sequence ID" value="KAG2987576.1"/>
    <property type="molecule type" value="Genomic_DNA"/>
</dbReference>
<sequence>MHAPAVASGSESEPESKDSVVEVASPQTLDSFGIPLYVKHSKRENSAHDIWEYGRDLDIPITRRNGKGKVVDKRNICALCVEMETTKARHGANAWKTGLCSTVHKSKCVITLLSQAQGSRNSYRSGKRRHKNALVKIDRSSMELKRHTEK</sequence>
<reference evidence="2" key="2">
    <citation type="submission" date="2018-10" db="EMBL/GenBank/DDBJ databases">
        <title>Effector identification in a new, highly contiguous assembly of the strawberry crown rot pathogen Phytophthora cactorum.</title>
        <authorList>
            <person name="Armitage A.D."/>
            <person name="Nellist C.F."/>
            <person name="Bates H."/>
            <person name="Vickerstaff R.J."/>
            <person name="Harrison R.J."/>
        </authorList>
    </citation>
    <scope>NUCLEOTIDE SEQUENCE</scope>
    <source>
        <strain evidence="2">15-7</strain>
        <strain evidence="3">4032</strain>
        <strain evidence="4">4040</strain>
        <strain evidence="5">P415</strain>
        <strain evidence="6">P421</strain>
    </source>
</reference>
<dbReference type="Proteomes" id="UP000251314">
    <property type="component" value="Unassembled WGS sequence"/>
</dbReference>
<evidence type="ECO:0000313" key="5">
    <source>
        <dbReference type="EMBL" id="KAG2987576.1"/>
    </source>
</evidence>
<gene>
    <name evidence="7" type="ORF">JG687_00016553</name>
    <name evidence="8" type="ORF">PC110_g15207</name>
    <name evidence="2" type="ORF">PC113_g12019</name>
    <name evidence="3" type="ORF">PC115_g12257</name>
    <name evidence="4" type="ORF">PC117_g12099</name>
    <name evidence="5" type="ORF">PC118_g7203</name>
    <name evidence="6" type="ORF">PC129_g6865</name>
</gene>
<dbReference type="EMBL" id="MJFZ01000490">
    <property type="protein sequence ID" value="RAW28412.1"/>
    <property type="molecule type" value="Genomic_DNA"/>
</dbReference>
<evidence type="ECO:0000313" key="9">
    <source>
        <dbReference type="Proteomes" id="UP000251314"/>
    </source>
</evidence>
<evidence type="ECO:0000313" key="7">
    <source>
        <dbReference type="EMBL" id="KAG6946714.1"/>
    </source>
</evidence>
<evidence type="ECO:0000313" key="3">
    <source>
        <dbReference type="EMBL" id="KAG2912698.1"/>
    </source>
</evidence>
<organism evidence="8 9">
    <name type="scientific">Phytophthora cactorum</name>
    <dbReference type="NCBI Taxonomy" id="29920"/>
    <lineage>
        <taxon>Eukaryota</taxon>
        <taxon>Sar</taxon>
        <taxon>Stramenopiles</taxon>
        <taxon>Oomycota</taxon>
        <taxon>Peronosporomycetes</taxon>
        <taxon>Peronosporales</taxon>
        <taxon>Peronosporaceae</taxon>
        <taxon>Phytophthora</taxon>
    </lineage>
</organism>
<dbReference type="Proteomes" id="UP000760860">
    <property type="component" value="Unassembled WGS sequence"/>
</dbReference>
<dbReference type="EMBL" id="RCMG01000354">
    <property type="protein sequence ID" value="KAG2855919.1"/>
    <property type="molecule type" value="Genomic_DNA"/>
</dbReference>
<evidence type="ECO:0000256" key="1">
    <source>
        <dbReference type="SAM" id="MobiDB-lite"/>
    </source>
</evidence>
<dbReference type="Proteomes" id="UP000688947">
    <property type="component" value="Unassembled WGS sequence"/>
</dbReference>
<dbReference type="VEuPathDB" id="FungiDB:PC110_g15207"/>
<feature type="compositionally biased region" description="Basic and acidic residues" evidence="1">
    <location>
        <begin position="136"/>
        <end position="150"/>
    </location>
</feature>
<dbReference type="Proteomes" id="UP000735874">
    <property type="component" value="Unassembled WGS sequence"/>
</dbReference>
<protein>
    <submittedName>
        <fullName evidence="8">Uncharacterized protein</fullName>
    </submittedName>
</protein>